<dbReference type="PANTHER" id="PTHR43750:SF3">
    <property type="entry name" value="UDP-GLUCOSE 6-DEHYDROGENASE TUAD"/>
    <property type="match status" value="1"/>
</dbReference>
<feature type="binding site" evidence="10">
    <location>
        <position position="258"/>
    </location>
    <ligand>
        <name>substrate</name>
    </ligand>
</feature>
<comment type="pathway">
    <text evidence="1">Nucleotide-sugar biosynthesis; UDP-alpha-D-glucuronate biosynthesis; UDP-alpha-D-glucuronate from UDP-alpha-D-glucose: step 1/1.</text>
</comment>
<dbReference type="OrthoDB" id="9803238at2"/>
<dbReference type="Gene3D" id="3.40.50.720">
    <property type="entry name" value="NAD(P)-binding Rossmann-like Domain"/>
    <property type="match status" value="2"/>
</dbReference>
<comment type="catalytic activity">
    <reaction evidence="7 8">
        <text>UDP-alpha-D-glucose + 2 NAD(+) + H2O = UDP-alpha-D-glucuronate + 2 NADH + 3 H(+)</text>
        <dbReference type="Rhea" id="RHEA:23596"/>
        <dbReference type="ChEBI" id="CHEBI:15377"/>
        <dbReference type="ChEBI" id="CHEBI:15378"/>
        <dbReference type="ChEBI" id="CHEBI:57540"/>
        <dbReference type="ChEBI" id="CHEBI:57945"/>
        <dbReference type="ChEBI" id="CHEBI:58052"/>
        <dbReference type="ChEBI" id="CHEBI:58885"/>
        <dbReference type="EC" id="1.1.1.22"/>
    </reaction>
</comment>
<dbReference type="InterPro" id="IPR036220">
    <property type="entry name" value="UDP-Glc/GDP-Man_DH_C_sf"/>
</dbReference>
<dbReference type="PIRSF" id="PIRSF500134">
    <property type="entry name" value="UDPglc_DH_bac"/>
    <property type="match status" value="1"/>
</dbReference>
<dbReference type="KEGG" id="pbu:L21SP3_02255"/>
<feature type="binding site" evidence="10">
    <location>
        <position position="321"/>
    </location>
    <ligand>
        <name>substrate</name>
    </ligand>
</feature>
<sequence length="431" mass="46968">MKISVVGVGYVGLVAAACLAEGGNNVICVDKDGNKIEGLKKGVIPIYEPGLEELVERNTEAGRLEFTTDIAYGVQNSGVTFIGVGTPSSADGSADISAVKAVSEAIAKYMTGRHVIVTKSTVPVGTHKVVSDIIKANTNHPFDYVSNPEFLKEGSAVQDFLKPDRVIIGTTKTEIFELMTNIYAPFMRKSSRMIFVDPASAEMAKYAANAMLATRITFMNELSGLCEQFGADIEKVRIGIGSDSRIGKEFLFAGLGYGGSCFPKDVKALAYMGDEQGIEMTIAKSVQAANYRQQDRFAERIIEYCKENGLTQIAAWGLAFKAKTDDIRESPAVRCLHKIIEAGIKVKAFDPEAMENASRELGKAVEMCEDAYQTLEGSDVMAVLTDWQEFRSPDFDTIREKLSRPVIFDGRNLYSPDFVAGCGIEYHSIGR</sequence>
<dbReference type="InterPro" id="IPR001732">
    <property type="entry name" value="UDP-Glc/GDP-Man_DH_N"/>
</dbReference>
<dbReference type="Pfam" id="PF03720">
    <property type="entry name" value="UDPG_MGDP_dh_C"/>
    <property type="match status" value="1"/>
</dbReference>
<keyword evidence="14" id="KW-1185">Reference proteome</keyword>
<evidence type="ECO:0000256" key="1">
    <source>
        <dbReference type="ARBA" id="ARBA00004701"/>
    </source>
</evidence>
<evidence type="ECO:0000256" key="7">
    <source>
        <dbReference type="ARBA" id="ARBA00047473"/>
    </source>
</evidence>
<feature type="binding site" evidence="11">
    <location>
        <position position="153"/>
    </location>
    <ligand>
        <name>NAD(+)</name>
        <dbReference type="ChEBI" id="CHEBI:57540"/>
    </ligand>
</feature>
<dbReference type="GO" id="GO:0006065">
    <property type="term" value="P:UDP-glucuronate biosynthetic process"/>
    <property type="evidence" value="ECO:0007669"/>
    <property type="project" value="UniProtKB-UniPathway"/>
</dbReference>
<reference evidence="14" key="1">
    <citation type="submission" date="2017-02" db="EMBL/GenBank/DDBJ databases">
        <title>Comparative genomics and description of representatives of a novel lineage of planctomycetes thriving in anoxic sediments.</title>
        <authorList>
            <person name="Spring S."/>
            <person name="Bunk B."/>
            <person name="Sproer C."/>
            <person name="Klenk H.-P."/>
        </authorList>
    </citation>
    <scope>NUCLEOTIDE SEQUENCE [LARGE SCALE GENOMIC DNA]</scope>
    <source>
        <strain evidence="14">L21-RPul-D3</strain>
    </source>
</reference>
<evidence type="ECO:0000256" key="5">
    <source>
        <dbReference type="ARBA" id="ARBA00023002"/>
    </source>
</evidence>
<dbReference type="RefSeq" id="WP_077541614.1">
    <property type="nucleotide sequence ID" value="NZ_CP019633.1"/>
</dbReference>
<dbReference type="NCBIfam" id="TIGR03026">
    <property type="entry name" value="NDP-sugDHase"/>
    <property type="match status" value="1"/>
</dbReference>
<dbReference type="InterPro" id="IPR028357">
    <property type="entry name" value="UDPglc_DH_bac"/>
</dbReference>
<dbReference type="PROSITE" id="PS51257">
    <property type="entry name" value="PROKAR_LIPOPROTEIN"/>
    <property type="match status" value="1"/>
</dbReference>
<organism evidence="13 14">
    <name type="scientific">Sedimentisphaera cyanobacteriorum</name>
    <dbReference type="NCBI Taxonomy" id="1940790"/>
    <lineage>
        <taxon>Bacteria</taxon>
        <taxon>Pseudomonadati</taxon>
        <taxon>Planctomycetota</taxon>
        <taxon>Phycisphaerae</taxon>
        <taxon>Sedimentisphaerales</taxon>
        <taxon>Sedimentisphaeraceae</taxon>
        <taxon>Sedimentisphaera</taxon>
    </lineage>
</organism>
<evidence type="ECO:0000256" key="9">
    <source>
        <dbReference type="PIRSR" id="PIRSR500134-1"/>
    </source>
</evidence>
<accession>A0A1Q2HT09</accession>
<feature type="active site" description="Nucleophile" evidence="9">
    <location>
        <position position="261"/>
    </location>
</feature>
<feature type="binding site" evidence="10">
    <location>
        <position position="205"/>
    </location>
    <ligand>
        <name>substrate</name>
    </ligand>
</feature>
<evidence type="ECO:0000313" key="14">
    <source>
        <dbReference type="Proteomes" id="UP000188273"/>
    </source>
</evidence>
<dbReference type="Pfam" id="PF03721">
    <property type="entry name" value="UDPG_MGDP_dh_N"/>
    <property type="match status" value="1"/>
</dbReference>
<name>A0A1Q2HT09_9BACT</name>
<evidence type="ECO:0000256" key="8">
    <source>
        <dbReference type="PIRNR" id="PIRNR000124"/>
    </source>
</evidence>
<evidence type="ECO:0000256" key="6">
    <source>
        <dbReference type="ARBA" id="ARBA00023027"/>
    </source>
</evidence>
<feature type="binding site" evidence="11">
    <location>
        <position position="30"/>
    </location>
    <ligand>
        <name>NAD(+)</name>
        <dbReference type="ChEBI" id="CHEBI:57540"/>
    </ligand>
</feature>
<dbReference type="UniPathway" id="UPA00038">
    <property type="reaction ID" value="UER00491"/>
</dbReference>
<dbReference type="Gene3D" id="1.20.5.100">
    <property type="entry name" value="Cytochrome c1, transmembrane anchor, C-terminal"/>
    <property type="match status" value="1"/>
</dbReference>
<evidence type="ECO:0000256" key="10">
    <source>
        <dbReference type="PIRSR" id="PIRSR500134-2"/>
    </source>
</evidence>
<proteinExistence type="inferred from homology"/>
<dbReference type="GO" id="GO:0000271">
    <property type="term" value="P:polysaccharide biosynthetic process"/>
    <property type="evidence" value="ECO:0007669"/>
    <property type="project" value="InterPro"/>
</dbReference>
<feature type="binding site" evidence="10">
    <location>
        <begin position="250"/>
        <end position="254"/>
    </location>
    <ligand>
        <name>substrate</name>
    </ligand>
</feature>
<dbReference type="SMART" id="SM00984">
    <property type="entry name" value="UDPG_MGDP_dh_C"/>
    <property type="match status" value="1"/>
</dbReference>
<evidence type="ECO:0000259" key="12">
    <source>
        <dbReference type="SMART" id="SM00984"/>
    </source>
</evidence>
<dbReference type="SUPFAM" id="SSF48179">
    <property type="entry name" value="6-phosphogluconate dehydrogenase C-terminal domain-like"/>
    <property type="match status" value="1"/>
</dbReference>
<dbReference type="InterPro" id="IPR036291">
    <property type="entry name" value="NAD(P)-bd_dom_sf"/>
</dbReference>
<dbReference type="GO" id="GO:0051287">
    <property type="term" value="F:NAD binding"/>
    <property type="evidence" value="ECO:0007669"/>
    <property type="project" value="InterPro"/>
</dbReference>
<dbReference type="EC" id="1.1.1.22" evidence="3 8"/>
<protein>
    <recommendedName>
        <fullName evidence="4 8">UDP-glucose 6-dehydrogenase</fullName>
        <ecNumber evidence="3 8">1.1.1.22</ecNumber>
    </recommendedName>
</protein>
<dbReference type="InterPro" id="IPR008927">
    <property type="entry name" value="6-PGluconate_DH-like_C_sf"/>
</dbReference>
<dbReference type="GO" id="GO:0003979">
    <property type="term" value="F:UDP-glucose 6-dehydrogenase activity"/>
    <property type="evidence" value="ECO:0007669"/>
    <property type="project" value="UniProtKB-EC"/>
</dbReference>
<comment type="similarity">
    <text evidence="2 8">Belongs to the UDP-glucose/GDP-mannose dehydrogenase family.</text>
</comment>
<dbReference type="Pfam" id="PF00984">
    <property type="entry name" value="UDPG_MGDP_dh"/>
    <property type="match status" value="1"/>
</dbReference>
<feature type="binding site" evidence="10">
    <location>
        <begin position="150"/>
        <end position="153"/>
    </location>
    <ligand>
        <name>substrate</name>
    </ligand>
</feature>
<dbReference type="PIRSF" id="PIRSF000124">
    <property type="entry name" value="UDPglc_GDPman_dh"/>
    <property type="match status" value="1"/>
</dbReference>
<keyword evidence="5 8" id="KW-0560">Oxidoreductase</keyword>
<dbReference type="Proteomes" id="UP000188273">
    <property type="component" value="Chromosome"/>
</dbReference>
<dbReference type="STRING" id="1940790.L21SP3_02255"/>
<dbReference type="SUPFAM" id="SSF51735">
    <property type="entry name" value="NAD(P)-binding Rossmann-fold domains"/>
    <property type="match status" value="1"/>
</dbReference>
<dbReference type="SUPFAM" id="SSF52413">
    <property type="entry name" value="UDP-glucose/GDP-mannose dehydrogenase C-terminal domain"/>
    <property type="match status" value="1"/>
</dbReference>
<evidence type="ECO:0000256" key="2">
    <source>
        <dbReference type="ARBA" id="ARBA00006601"/>
    </source>
</evidence>
<dbReference type="PANTHER" id="PTHR43750">
    <property type="entry name" value="UDP-GLUCOSE 6-DEHYDROGENASE TUAD"/>
    <property type="match status" value="1"/>
</dbReference>
<evidence type="ECO:0000256" key="11">
    <source>
        <dbReference type="PIRSR" id="PIRSR500134-3"/>
    </source>
</evidence>
<evidence type="ECO:0000313" key="13">
    <source>
        <dbReference type="EMBL" id="AQQ10423.1"/>
    </source>
</evidence>
<dbReference type="InterPro" id="IPR014027">
    <property type="entry name" value="UDP-Glc/GDP-Man_DH_C"/>
</dbReference>
<evidence type="ECO:0000256" key="4">
    <source>
        <dbReference type="ARBA" id="ARBA00015132"/>
    </source>
</evidence>
<feature type="binding site" evidence="11">
    <location>
        <position position="86"/>
    </location>
    <ligand>
        <name>NAD(+)</name>
        <dbReference type="ChEBI" id="CHEBI:57540"/>
    </ligand>
</feature>
<feature type="binding site" evidence="11">
    <location>
        <position position="121"/>
    </location>
    <ligand>
        <name>NAD(+)</name>
        <dbReference type="ChEBI" id="CHEBI:57540"/>
    </ligand>
</feature>
<dbReference type="InterPro" id="IPR017476">
    <property type="entry name" value="UDP-Glc/GDP-Man"/>
</dbReference>
<dbReference type="AlphaFoldDB" id="A0A1Q2HT09"/>
<feature type="binding site" evidence="11">
    <location>
        <position position="328"/>
    </location>
    <ligand>
        <name>NAD(+)</name>
        <dbReference type="ChEBI" id="CHEBI:57540"/>
    </ligand>
</feature>
<keyword evidence="6 8" id="KW-0520">NAD</keyword>
<feature type="binding site" evidence="11">
    <location>
        <position position="264"/>
    </location>
    <ligand>
        <name>NAD(+)</name>
        <dbReference type="ChEBI" id="CHEBI:57540"/>
    </ligand>
</feature>
<gene>
    <name evidence="13" type="primary">tuaD</name>
    <name evidence="13" type="ORF">L21SP3_02255</name>
</gene>
<dbReference type="EMBL" id="CP019633">
    <property type="protein sequence ID" value="AQQ10423.1"/>
    <property type="molecule type" value="Genomic_DNA"/>
</dbReference>
<dbReference type="InterPro" id="IPR014026">
    <property type="entry name" value="UDP-Glc/GDP-Man_DH_dimer"/>
</dbReference>
<evidence type="ECO:0000256" key="3">
    <source>
        <dbReference type="ARBA" id="ARBA00012954"/>
    </source>
</evidence>
<feature type="binding site" evidence="11">
    <location>
        <position position="35"/>
    </location>
    <ligand>
        <name>NAD(+)</name>
        <dbReference type="ChEBI" id="CHEBI:57540"/>
    </ligand>
</feature>
<feature type="domain" description="UDP-glucose/GDP-mannose dehydrogenase C-terminal" evidence="12">
    <location>
        <begin position="314"/>
        <end position="416"/>
    </location>
</feature>